<dbReference type="EMBL" id="JXRQ01000016">
    <property type="protein sequence ID" value="KIL50796.1"/>
    <property type="molecule type" value="Genomic_DNA"/>
</dbReference>
<evidence type="ECO:0000313" key="3">
    <source>
        <dbReference type="Proteomes" id="UP000031950"/>
    </source>
</evidence>
<organism evidence="2 3">
    <name type="scientific">Jeotgalibacillus alimentarius</name>
    <dbReference type="NCBI Taxonomy" id="135826"/>
    <lineage>
        <taxon>Bacteria</taxon>
        <taxon>Bacillati</taxon>
        <taxon>Bacillota</taxon>
        <taxon>Bacilli</taxon>
        <taxon>Bacillales</taxon>
        <taxon>Caryophanaceae</taxon>
        <taxon>Jeotgalibacillus</taxon>
    </lineage>
</organism>
<proteinExistence type="predicted"/>
<feature type="region of interest" description="Disordered" evidence="1">
    <location>
        <begin position="1"/>
        <end position="34"/>
    </location>
</feature>
<sequence length="55" mass="6033">MEGGDFGTISGIAEEAQRPPSGKHRLQRSEPVTKTEAYTIIYHKSPSKHHAATDI</sequence>
<dbReference type="Proteomes" id="UP000031950">
    <property type="component" value="Unassembled WGS sequence"/>
</dbReference>
<keyword evidence="3" id="KW-1185">Reference proteome</keyword>
<name>A0A0C2W2D8_9BACL</name>
<protein>
    <submittedName>
        <fullName evidence="2">Uncharacterized protein</fullName>
    </submittedName>
</protein>
<dbReference type="AlphaFoldDB" id="A0A0C2W2D8"/>
<comment type="caution">
    <text evidence="2">The sequence shown here is derived from an EMBL/GenBank/DDBJ whole genome shotgun (WGS) entry which is preliminary data.</text>
</comment>
<reference evidence="2 3" key="1">
    <citation type="submission" date="2015-01" db="EMBL/GenBank/DDBJ databases">
        <title>Genome sequence of Jeotgalibacillus alimentarius.</title>
        <authorList>
            <person name="Goh K.M."/>
            <person name="Chan K.-G."/>
            <person name="Yaakop A.S."/>
            <person name="Ee R."/>
            <person name="Gan H.M."/>
            <person name="Chan C.S."/>
        </authorList>
    </citation>
    <scope>NUCLEOTIDE SEQUENCE [LARGE SCALE GENOMIC DNA]</scope>
    <source>
        <strain evidence="2 3">YKJ-13</strain>
    </source>
</reference>
<gene>
    <name evidence="2" type="ORF">KP77_14160</name>
</gene>
<accession>A0A0C2W2D8</accession>
<evidence type="ECO:0000313" key="2">
    <source>
        <dbReference type="EMBL" id="KIL50796.1"/>
    </source>
</evidence>
<evidence type="ECO:0000256" key="1">
    <source>
        <dbReference type="SAM" id="MobiDB-lite"/>
    </source>
</evidence>
<dbReference type="PATRIC" id="fig|135826.4.peg.1410"/>